<reference evidence="2 3" key="1">
    <citation type="submission" date="2020-08" db="EMBL/GenBank/DDBJ databases">
        <title>Functional genomics of gut bacteria from endangered species of beetles.</title>
        <authorList>
            <person name="Carlos-Shanley C."/>
        </authorList>
    </citation>
    <scope>NUCLEOTIDE SEQUENCE [LARGE SCALE GENOMIC DNA]</scope>
    <source>
        <strain evidence="2 3">S00123</strain>
    </source>
</reference>
<comment type="caution">
    <text evidence="2">The sequence shown here is derived from an EMBL/GenBank/DDBJ whole genome shotgun (WGS) entry which is preliminary data.</text>
</comment>
<keyword evidence="1" id="KW-1133">Transmembrane helix</keyword>
<name>A0A7W7IL27_9CAUL</name>
<protein>
    <submittedName>
        <fullName evidence="2">Uncharacterized protein</fullName>
    </submittedName>
</protein>
<dbReference type="AlphaFoldDB" id="A0A7W7IL27"/>
<organism evidence="2 3">
    <name type="scientific">Brevundimonas bullata</name>
    <dbReference type="NCBI Taxonomy" id="13160"/>
    <lineage>
        <taxon>Bacteria</taxon>
        <taxon>Pseudomonadati</taxon>
        <taxon>Pseudomonadota</taxon>
        <taxon>Alphaproteobacteria</taxon>
        <taxon>Caulobacterales</taxon>
        <taxon>Caulobacteraceae</taxon>
        <taxon>Brevundimonas</taxon>
    </lineage>
</organism>
<evidence type="ECO:0000313" key="2">
    <source>
        <dbReference type="EMBL" id="MBB4796328.1"/>
    </source>
</evidence>
<gene>
    <name evidence="2" type="ORF">HNP32_000042</name>
</gene>
<keyword evidence="3" id="KW-1185">Reference proteome</keyword>
<accession>A0A7W7IL27</accession>
<sequence>MITQIFLLGAGLILLIRPDWFAGISEGRRRRRLAALNAGATETFFEEKRALEAYPARRSSLGLTRLLGGVIVLTMLALLLLPL</sequence>
<evidence type="ECO:0000256" key="1">
    <source>
        <dbReference type="SAM" id="Phobius"/>
    </source>
</evidence>
<dbReference type="Proteomes" id="UP000539957">
    <property type="component" value="Unassembled WGS sequence"/>
</dbReference>
<evidence type="ECO:0000313" key="3">
    <source>
        <dbReference type="Proteomes" id="UP000539957"/>
    </source>
</evidence>
<feature type="transmembrane region" description="Helical" evidence="1">
    <location>
        <begin position="62"/>
        <end position="81"/>
    </location>
</feature>
<dbReference type="EMBL" id="JACHKY010000001">
    <property type="protein sequence ID" value="MBB4796328.1"/>
    <property type="molecule type" value="Genomic_DNA"/>
</dbReference>
<keyword evidence="1" id="KW-0472">Membrane</keyword>
<proteinExistence type="predicted"/>
<keyword evidence="1" id="KW-0812">Transmembrane</keyword>
<dbReference type="RefSeq" id="WP_184265584.1">
    <property type="nucleotide sequence ID" value="NZ_JACHKY010000001.1"/>
</dbReference>